<evidence type="ECO:0000313" key="2">
    <source>
        <dbReference type="EMBL" id="MBB3149825.1"/>
    </source>
</evidence>
<feature type="domain" description="Zinc finger CGNR" evidence="1">
    <location>
        <begin position="152"/>
        <end position="192"/>
    </location>
</feature>
<dbReference type="PANTHER" id="PTHR35525">
    <property type="entry name" value="BLL6575 PROTEIN"/>
    <property type="match status" value="1"/>
</dbReference>
<dbReference type="SUPFAM" id="SSF160904">
    <property type="entry name" value="Jann2411-like"/>
    <property type="match status" value="1"/>
</dbReference>
<sequence length="202" mass="23032">MTFDWNAHRFSGGVLALDLANTVIFRGDPQRSLDRFDDPNELPRFAEAAAIFRIGEWGNVQFHPPLSQKETEALIGIREVINSLFRSATREGSLQSGDLSTFLRLGSDLVCNEPEGRDLRLPNLSEKKRELSLGAAAFLSAMRLLDPARLERIKACPNCYWLYLDESRNRSRRWCDMNVCGNRAKARRHYNRNVKQAGNNHV</sequence>
<gene>
    <name evidence="2" type="ORF">FHS21_006282</name>
</gene>
<dbReference type="RefSeq" id="WP_112532321.1">
    <property type="nucleotide sequence ID" value="NZ_JACHXN010000045.1"/>
</dbReference>
<protein>
    <submittedName>
        <fullName evidence="2">Putative RNA-binding Zn ribbon-like protein</fullName>
    </submittedName>
</protein>
<dbReference type="InterPro" id="IPR010852">
    <property type="entry name" value="ABATE"/>
</dbReference>
<dbReference type="Proteomes" id="UP000554520">
    <property type="component" value="Unassembled WGS sequence"/>
</dbReference>
<dbReference type="InterPro" id="IPR023286">
    <property type="entry name" value="ABATE_dom_sf"/>
</dbReference>
<dbReference type="Pfam" id="PF11706">
    <property type="entry name" value="zf-CGNR"/>
    <property type="match status" value="1"/>
</dbReference>
<dbReference type="InterPro" id="IPR021005">
    <property type="entry name" value="Znf_CGNR"/>
</dbReference>
<reference evidence="2 3" key="1">
    <citation type="submission" date="2020-08" db="EMBL/GenBank/DDBJ databases">
        <title>Genomic Encyclopedia of Type Strains, Phase III (KMG-III): the genomes of soil and plant-associated and newly described type strains.</title>
        <authorList>
            <person name="Whitman W."/>
        </authorList>
    </citation>
    <scope>NUCLEOTIDE SEQUENCE [LARGE SCALE GENOMIC DNA]</scope>
    <source>
        <strain evidence="2 3">CECT 7015</strain>
    </source>
</reference>
<organism evidence="2 3">
    <name type="scientific">Phyllobacterium trifolii</name>
    <dbReference type="NCBI Taxonomy" id="300193"/>
    <lineage>
        <taxon>Bacteria</taxon>
        <taxon>Pseudomonadati</taxon>
        <taxon>Pseudomonadota</taxon>
        <taxon>Alphaproteobacteria</taxon>
        <taxon>Hyphomicrobiales</taxon>
        <taxon>Phyllobacteriaceae</taxon>
        <taxon>Phyllobacterium</taxon>
    </lineage>
</organism>
<name>A0A839UIU5_9HYPH</name>
<accession>A0A839UIU5</accession>
<evidence type="ECO:0000313" key="3">
    <source>
        <dbReference type="Proteomes" id="UP000554520"/>
    </source>
</evidence>
<dbReference type="EMBL" id="JACHXN010000045">
    <property type="protein sequence ID" value="MBB3149825.1"/>
    <property type="molecule type" value="Genomic_DNA"/>
</dbReference>
<proteinExistence type="predicted"/>
<evidence type="ECO:0000259" key="1">
    <source>
        <dbReference type="Pfam" id="PF11706"/>
    </source>
</evidence>
<dbReference type="Pfam" id="PF07336">
    <property type="entry name" value="ABATE"/>
    <property type="match status" value="1"/>
</dbReference>
<dbReference type="AlphaFoldDB" id="A0A839UIU5"/>
<keyword evidence="3" id="KW-1185">Reference proteome</keyword>
<dbReference type="Gene3D" id="1.10.3300.10">
    <property type="entry name" value="Jann2411-like domain"/>
    <property type="match status" value="1"/>
</dbReference>
<comment type="caution">
    <text evidence="2">The sequence shown here is derived from an EMBL/GenBank/DDBJ whole genome shotgun (WGS) entry which is preliminary data.</text>
</comment>
<dbReference type="PANTHER" id="PTHR35525:SF3">
    <property type="entry name" value="BLL6575 PROTEIN"/>
    <property type="match status" value="1"/>
</dbReference>